<evidence type="ECO:0000313" key="2">
    <source>
        <dbReference type="Proteomes" id="UP001465976"/>
    </source>
</evidence>
<dbReference type="Proteomes" id="UP001465976">
    <property type="component" value="Unassembled WGS sequence"/>
</dbReference>
<dbReference type="InterPro" id="IPR036047">
    <property type="entry name" value="F-box-like_dom_sf"/>
</dbReference>
<organism evidence="1 2">
    <name type="scientific">Marasmius crinis-equi</name>
    <dbReference type="NCBI Taxonomy" id="585013"/>
    <lineage>
        <taxon>Eukaryota</taxon>
        <taxon>Fungi</taxon>
        <taxon>Dikarya</taxon>
        <taxon>Basidiomycota</taxon>
        <taxon>Agaricomycotina</taxon>
        <taxon>Agaricomycetes</taxon>
        <taxon>Agaricomycetidae</taxon>
        <taxon>Agaricales</taxon>
        <taxon>Marasmiineae</taxon>
        <taxon>Marasmiaceae</taxon>
        <taxon>Marasmius</taxon>
    </lineage>
</organism>
<reference evidence="1 2" key="1">
    <citation type="submission" date="2024-02" db="EMBL/GenBank/DDBJ databases">
        <title>A draft genome for the cacao thread blight pathogen Marasmius crinis-equi.</title>
        <authorList>
            <person name="Cohen S.P."/>
            <person name="Baruah I.K."/>
            <person name="Amoako-Attah I."/>
            <person name="Bukari Y."/>
            <person name="Meinhardt L.W."/>
            <person name="Bailey B.A."/>
        </authorList>
    </citation>
    <scope>NUCLEOTIDE SEQUENCE [LARGE SCALE GENOMIC DNA]</scope>
    <source>
        <strain evidence="1 2">GH-76</strain>
    </source>
</reference>
<dbReference type="Gene3D" id="1.20.1280.50">
    <property type="match status" value="1"/>
</dbReference>
<proteinExistence type="predicted"/>
<dbReference type="EMBL" id="JBAHYK010000525">
    <property type="protein sequence ID" value="KAL0573245.1"/>
    <property type="molecule type" value="Genomic_DNA"/>
</dbReference>
<keyword evidence="2" id="KW-1185">Reference proteome</keyword>
<gene>
    <name evidence="1" type="ORF">V5O48_008714</name>
</gene>
<name>A0ABR3FD52_9AGAR</name>
<sequence>MKPRTISKLPTELLLQVFEDVVEMAHSPSTPFSGPYALSAVCWNWRYLLACCPQLWTNIVIRHDPLIHPIQYKALKGRLQYALLRSENHPLSITLAHSSPLLDTVLIAATRWRLANLTITGVEAAGLENYSFPLLQKCTVNLCSQDSLGSHTINAPALKHVAIQIPSPFNPLIFPWQQITHLELELAFTDPLSRIIPPIPPPPVQSNPDRYPLPNLTYLHVNNYPEALEGLLTPQLRHVVLTTDRMIDTLANSEWIYNRVISLIIDSKCTIEIVEFRVPRYGVKLSNASVNSLLEWTPNVRELRFSVYDMVSLLSLDWWSIGNLPALQAVEALTIRVSKTVSNDPLVRSLTPMVSRDVIDEEDLARVLGTPQAQWEKFVIQNDAFLHIIREKLVSANLKVLNLNWDSSVYRDWYHTPRISRRLRDIEGWIERVTIPGVNFKEKLPVTITFPN</sequence>
<comment type="caution">
    <text evidence="1">The sequence shown here is derived from an EMBL/GenBank/DDBJ whole genome shotgun (WGS) entry which is preliminary data.</text>
</comment>
<accession>A0ABR3FD52</accession>
<protein>
    <recommendedName>
        <fullName evidence="3">F-box domain-containing protein</fullName>
    </recommendedName>
</protein>
<evidence type="ECO:0000313" key="1">
    <source>
        <dbReference type="EMBL" id="KAL0573245.1"/>
    </source>
</evidence>
<evidence type="ECO:0008006" key="3">
    <source>
        <dbReference type="Google" id="ProtNLM"/>
    </source>
</evidence>
<dbReference type="SUPFAM" id="SSF81383">
    <property type="entry name" value="F-box domain"/>
    <property type="match status" value="1"/>
</dbReference>